<organism evidence="2 3">
    <name type="scientific">Smittium culicis</name>
    <dbReference type="NCBI Taxonomy" id="133412"/>
    <lineage>
        <taxon>Eukaryota</taxon>
        <taxon>Fungi</taxon>
        <taxon>Fungi incertae sedis</taxon>
        <taxon>Zoopagomycota</taxon>
        <taxon>Kickxellomycotina</taxon>
        <taxon>Harpellomycetes</taxon>
        <taxon>Harpellales</taxon>
        <taxon>Legeriomycetaceae</taxon>
        <taxon>Smittium</taxon>
    </lineage>
</organism>
<dbReference type="STRING" id="133412.A0A1R1WZS7"/>
<dbReference type="EMBL" id="LSSN01005946">
    <property type="protein sequence ID" value="OMJ07878.1"/>
    <property type="molecule type" value="Genomic_DNA"/>
</dbReference>
<keyword evidence="2" id="KW-0808">Transferase</keyword>
<dbReference type="GO" id="GO:0032259">
    <property type="term" value="P:methylation"/>
    <property type="evidence" value="ECO:0007669"/>
    <property type="project" value="UniProtKB-KW"/>
</dbReference>
<protein>
    <submittedName>
        <fullName evidence="2">Phosphatidylethanolamine N-methyltransferase</fullName>
    </submittedName>
</protein>
<proteinExistence type="predicted"/>
<comment type="caution">
    <text evidence="2">The sequence shown here is derived from an EMBL/GenBank/DDBJ whole genome shotgun (WGS) entry which is preliminary data.</text>
</comment>
<evidence type="ECO:0000313" key="3">
    <source>
        <dbReference type="Proteomes" id="UP000187283"/>
    </source>
</evidence>
<dbReference type="PANTHER" id="PTHR32138:SF0">
    <property type="entry name" value="PHOSPHATIDYLETHANOLAMINE N-METHYLTRANSFERASE"/>
    <property type="match status" value="1"/>
</dbReference>
<reference evidence="2 3" key="1">
    <citation type="submission" date="2017-01" db="EMBL/GenBank/DDBJ databases">
        <authorList>
            <person name="Mah S.A."/>
            <person name="Swanson W.J."/>
            <person name="Moy G.W."/>
            <person name="Vacquier V.D."/>
        </authorList>
    </citation>
    <scope>NUCLEOTIDE SEQUENCE [LARGE SCALE GENOMIC DNA]</scope>
    <source>
        <strain evidence="2 3">GSMNP</strain>
    </source>
</reference>
<dbReference type="PANTHER" id="PTHR32138">
    <property type="entry name" value="PHOSPHATIDYLETHANOLAMINE N-METHYLTRANSFERASE"/>
    <property type="match status" value="1"/>
</dbReference>
<dbReference type="AlphaFoldDB" id="A0A1R1WZS7"/>
<feature type="compositionally biased region" description="Basic and acidic residues" evidence="1">
    <location>
        <begin position="18"/>
        <end position="34"/>
    </location>
</feature>
<evidence type="ECO:0000256" key="1">
    <source>
        <dbReference type="SAM" id="MobiDB-lite"/>
    </source>
</evidence>
<evidence type="ECO:0000313" key="2">
    <source>
        <dbReference type="EMBL" id="OMJ07878.1"/>
    </source>
</evidence>
<dbReference type="Proteomes" id="UP000187283">
    <property type="component" value="Unassembled WGS sequence"/>
</dbReference>
<keyword evidence="3" id="KW-1185">Reference proteome</keyword>
<dbReference type="GO" id="GO:0006656">
    <property type="term" value="P:phosphatidylcholine biosynthetic process"/>
    <property type="evidence" value="ECO:0007669"/>
    <property type="project" value="TreeGrafter"/>
</dbReference>
<gene>
    <name evidence="2" type="ORF">AYI70_g11905</name>
</gene>
<accession>A0A1R1WZS7</accession>
<name>A0A1R1WZS7_9FUNG</name>
<sequence>MLRSRKKAEPNVSNRIQSKNEAETNSKKDSDSHNEDEFDVLIGCTPSGDGFSFAFWRISYNVGLGYLLRWQSQRQGLVTLWKKYVIKQKGKEGKLGKWIRAQLEAKMGPDYDFYVK</sequence>
<keyword evidence="2" id="KW-0489">Methyltransferase</keyword>
<dbReference type="GO" id="GO:0004608">
    <property type="term" value="F:phosphatidylethanolamine N-methyltransferase activity"/>
    <property type="evidence" value="ECO:0007669"/>
    <property type="project" value="TreeGrafter"/>
</dbReference>
<dbReference type="OrthoDB" id="4583at2759"/>
<feature type="region of interest" description="Disordered" evidence="1">
    <location>
        <begin position="1"/>
        <end position="34"/>
    </location>
</feature>